<evidence type="ECO:0000313" key="1">
    <source>
        <dbReference type="EMBL" id="KAJ5172604.1"/>
    </source>
</evidence>
<protein>
    <submittedName>
        <fullName evidence="1">Uncharacterized protein</fullName>
    </submittedName>
</protein>
<reference evidence="1" key="1">
    <citation type="submission" date="2022-11" db="EMBL/GenBank/DDBJ databases">
        <authorList>
            <person name="Petersen C."/>
        </authorList>
    </citation>
    <scope>NUCLEOTIDE SEQUENCE</scope>
    <source>
        <strain evidence="1">IBT 21917</strain>
    </source>
</reference>
<dbReference type="EMBL" id="JAPQKO010000003">
    <property type="protein sequence ID" value="KAJ5172604.1"/>
    <property type="molecule type" value="Genomic_DNA"/>
</dbReference>
<accession>A0A9W9I8X9</accession>
<dbReference type="Proteomes" id="UP001146351">
    <property type="component" value="Unassembled WGS sequence"/>
</dbReference>
<dbReference type="OrthoDB" id="5952526at2759"/>
<evidence type="ECO:0000313" key="2">
    <source>
        <dbReference type="Proteomes" id="UP001146351"/>
    </source>
</evidence>
<organism evidence="1 2">
    <name type="scientific">Penicillium capsulatum</name>
    <dbReference type="NCBI Taxonomy" id="69766"/>
    <lineage>
        <taxon>Eukaryota</taxon>
        <taxon>Fungi</taxon>
        <taxon>Dikarya</taxon>
        <taxon>Ascomycota</taxon>
        <taxon>Pezizomycotina</taxon>
        <taxon>Eurotiomycetes</taxon>
        <taxon>Eurotiomycetidae</taxon>
        <taxon>Eurotiales</taxon>
        <taxon>Aspergillaceae</taxon>
        <taxon>Penicillium</taxon>
    </lineage>
</organism>
<name>A0A9W9I8X9_9EURO</name>
<comment type="caution">
    <text evidence="1">The sequence shown here is derived from an EMBL/GenBank/DDBJ whole genome shotgun (WGS) entry which is preliminary data.</text>
</comment>
<reference evidence="1" key="2">
    <citation type="journal article" date="2023" name="IMA Fungus">
        <title>Comparative genomic study of the Penicillium genus elucidates a diverse pangenome and 15 lateral gene transfer events.</title>
        <authorList>
            <person name="Petersen C."/>
            <person name="Sorensen T."/>
            <person name="Nielsen M.R."/>
            <person name="Sondergaard T.E."/>
            <person name="Sorensen J.L."/>
            <person name="Fitzpatrick D.A."/>
            <person name="Frisvad J.C."/>
            <person name="Nielsen K.L."/>
        </authorList>
    </citation>
    <scope>NUCLEOTIDE SEQUENCE</scope>
    <source>
        <strain evidence="1">IBT 21917</strain>
    </source>
</reference>
<proteinExistence type="predicted"/>
<gene>
    <name evidence="1" type="ORF">N7492_005197</name>
</gene>
<dbReference type="AlphaFoldDB" id="A0A9W9I8X9"/>
<sequence length="312" mass="35593">MSFTVLPSGCGVCGKQQDLLRCMGRRAAMEKEEKLRNAPNEDLFLQEDPFLHDVGHFWGIWDTHDYMRARFALAESIGLIHSVELIEAKLNHLLGMLRLCRGDNMGVRDLVPAQMLRLNKDQECYDFIKWWVVVDENSRYDWADTTLPYLDIKNAGVFEPVDRFGKMLGLSHSVGVTLLKIKLLLHLMKVQQSTSSLGTTVPREILDLIQNSVPQSPILQDSPALMNEEETARSARVEILKAQIDVLFEKVYRSNKHFWPTVANPDRHLQAKPGVFSMGSVEEMQISLQYNYDAMAETPGVIDFIAKTQRKM</sequence>
<keyword evidence="2" id="KW-1185">Reference proteome</keyword>